<dbReference type="EMBL" id="MSZX01000006">
    <property type="protein sequence ID" value="OPA76799.1"/>
    <property type="molecule type" value="Genomic_DNA"/>
</dbReference>
<proteinExistence type="predicted"/>
<keyword evidence="1" id="KW-1133">Transmembrane helix</keyword>
<evidence type="ECO:0000256" key="1">
    <source>
        <dbReference type="SAM" id="Phobius"/>
    </source>
</evidence>
<dbReference type="STRING" id="1324314.BVG16_16675"/>
<keyword evidence="1" id="KW-0812">Transmembrane</keyword>
<dbReference type="Proteomes" id="UP000190188">
    <property type="component" value="Unassembled WGS sequence"/>
</dbReference>
<feature type="transmembrane region" description="Helical" evidence="1">
    <location>
        <begin position="43"/>
        <end position="65"/>
    </location>
</feature>
<comment type="caution">
    <text evidence="2">The sequence shown here is derived from an EMBL/GenBank/DDBJ whole genome shotgun (WGS) entry which is preliminary data.</text>
</comment>
<dbReference type="OrthoDB" id="2628098at2"/>
<name>A0A1T2XA69_9BACL</name>
<keyword evidence="1" id="KW-0472">Membrane</keyword>
<evidence type="ECO:0000313" key="2">
    <source>
        <dbReference type="EMBL" id="OPA76799.1"/>
    </source>
</evidence>
<gene>
    <name evidence="2" type="ORF">BVG16_16675</name>
</gene>
<sequence length="103" mass="12108">MKDRDDLHQQLEKAVHNIHFDEHMKQHVLNHAKPSFWEREIQIPISIIVVPALLMVIVSVGLFHAHTWFGTDSKKGLNNPNKMVTLHSGTFYEQELEKRRTSW</sequence>
<dbReference type="RefSeq" id="WP_078499815.1">
    <property type="nucleotide sequence ID" value="NZ_MSZX01000006.1"/>
</dbReference>
<organism evidence="2 3">
    <name type="scientific">Paenibacillus selenitireducens</name>
    <dbReference type="NCBI Taxonomy" id="1324314"/>
    <lineage>
        <taxon>Bacteria</taxon>
        <taxon>Bacillati</taxon>
        <taxon>Bacillota</taxon>
        <taxon>Bacilli</taxon>
        <taxon>Bacillales</taxon>
        <taxon>Paenibacillaceae</taxon>
        <taxon>Paenibacillus</taxon>
    </lineage>
</organism>
<reference evidence="2 3" key="1">
    <citation type="submission" date="2017-01" db="EMBL/GenBank/DDBJ databases">
        <title>Genome analysis of Paenibacillus selenitrireducens ES3-24.</title>
        <authorList>
            <person name="Xu D."/>
            <person name="Yao R."/>
            <person name="Zheng S."/>
        </authorList>
    </citation>
    <scope>NUCLEOTIDE SEQUENCE [LARGE SCALE GENOMIC DNA]</scope>
    <source>
        <strain evidence="2 3">ES3-24</strain>
    </source>
</reference>
<accession>A0A1T2XA69</accession>
<protein>
    <submittedName>
        <fullName evidence="2">Uncharacterized protein</fullName>
    </submittedName>
</protein>
<keyword evidence="3" id="KW-1185">Reference proteome</keyword>
<dbReference type="AlphaFoldDB" id="A0A1T2XA69"/>
<evidence type="ECO:0000313" key="3">
    <source>
        <dbReference type="Proteomes" id="UP000190188"/>
    </source>
</evidence>